<evidence type="ECO:0000256" key="7">
    <source>
        <dbReference type="ARBA" id="ARBA00022946"/>
    </source>
</evidence>
<dbReference type="SMART" id="SM00360">
    <property type="entry name" value="RRM"/>
    <property type="match status" value="2"/>
</dbReference>
<keyword evidence="17" id="KW-1185">Reference proteome</keyword>
<keyword evidence="5" id="KW-0677">Repeat</keyword>
<keyword evidence="7" id="KW-0809">Transit peptide</keyword>
<dbReference type="GO" id="GO:1990904">
    <property type="term" value="C:ribonucleoprotein complex"/>
    <property type="evidence" value="ECO:0007669"/>
    <property type="project" value="UniProtKB-KW"/>
</dbReference>
<dbReference type="InterPro" id="IPR050502">
    <property type="entry name" value="Euk_RNA-bind_prot"/>
</dbReference>
<comment type="subunit">
    <text evidence="11">Component of the chloroplast small ribosomal subunit (SSU). Mature 70S chloroplast ribosomes of higher plants consist of a small (30S) and a large (50S) subunit. The 30S small subunit contains 1 molecule of ribosomal RNA (16S rRNA) and 24 different proteins. The 50S large subunit contains 3 rRNA molecules (23S, 5S and 4.5S rRNA) and 33 different proteins.</text>
</comment>
<dbReference type="GO" id="GO:0019843">
    <property type="term" value="F:rRNA binding"/>
    <property type="evidence" value="ECO:0007669"/>
    <property type="project" value="UniProtKB-KW"/>
</dbReference>
<organism evidence="16 17">
    <name type="scientific">Escallonia herrerae</name>
    <dbReference type="NCBI Taxonomy" id="1293975"/>
    <lineage>
        <taxon>Eukaryota</taxon>
        <taxon>Viridiplantae</taxon>
        <taxon>Streptophyta</taxon>
        <taxon>Embryophyta</taxon>
        <taxon>Tracheophyta</taxon>
        <taxon>Spermatophyta</taxon>
        <taxon>Magnoliopsida</taxon>
        <taxon>eudicotyledons</taxon>
        <taxon>Gunneridae</taxon>
        <taxon>Pentapetalae</taxon>
        <taxon>asterids</taxon>
        <taxon>campanulids</taxon>
        <taxon>Escalloniales</taxon>
        <taxon>Escalloniaceae</taxon>
        <taxon>Escallonia</taxon>
    </lineage>
</organism>
<evidence type="ECO:0000256" key="6">
    <source>
        <dbReference type="ARBA" id="ARBA00022884"/>
    </source>
</evidence>
<evidence type="ECO:0000256" key="14">
    <source>
        <dbReference type="PROSITE-ProRule" id="PRU00176"/>
    </source>
</evidence>
<evidence type="ECO:0000256" key="9">
    <source>
        <dbReference type="ARBA" id="ARBA00023274"/>
    </source>
</evidence>
<dbReference type="PANTHER" id="PTHR48025">
    <property type="entry name" value="OS02G0815200 PROTEIN"/>
    <property type="match status" value="1"/>
</dbReference>
<keyword evidence="2" id="KW-0150">Chloroplast</keyword>
<dbReference type="PROSITE" id="PS50102">
    <property type="entry name" value="RRM"/>
    <property type="match status" value="2"/>
</dbReference>
<dbReference type="AlphaFoldDB" id="A0AA89B3X3"/>
<evidence type="ECO:0000256" key="2">
    <source>
        <dbReference type="ARBA" id="ARBA00022528"/>
    </source>
</evidence>
<sequence>MATISSILSPNFLPAKPFTAQQPSPSKIALRTLQSNPFQVSLKFLSHVGSSHGAPTRLSAVAEDTTVSTSEAAARRLYVGNIPRTVNNDELRRIVEGHGAVEKVEVMYDKYSGRSRRFAFVTMATVEDANAAIEKLNGTVSIFCGYNTNCQGVKKSPANVFWLYQFYVRVGLIGAILLCLQQIGGRDIKVNVTEKPLSTPDLSFLQAEESQFIDSPHKVYVGNLARTVTSETLQNFFAEKGKVLSAKVSRVPGTSKSSGFGFVSFASEEDVEAAVASFNNTVYHGFYRIRCLPFYVPFGSQMV</sequence>
<protein>
    <recommendedName>
        <fullName evidence="12">Small ribosomal subunit protein cS22</fullName>
    </recommendedName>
    <alternativeName>
        <fullName evidence="13">30S ribosomal protein 2, chloroplastic</fullName>
    </alternativeName>
</protein>
<evidence type="ECO:0000313" key="16">
    <source>
        <dbReference type="EMBL" id="KAK3023987.1"/>
    </source>
</evidence>
<dbReference type="InterPro" id="IPR035979">
    <property type="entry name" value="RBD_domain_sf"/>
</dbReference>
<evidence type="ECO:0000256" key="4">
    <source>
        <dbReference type="ARBA" id="ARBA00022730"/>
    </source>
</evidence>
<comment type="similarity">
    <text evidence="10">Belongs to the chloroplast-specific ribosomal protein cS22 family.</text>
</comment>
<keyword evidence="8" id="KW-0689">Ribosomal protein</keyword>
<evidence type="ECO:0000256" key="13">
    <source>
        <dbReference type="ARBA" id="ARBA00077833"/>
    </source>
</evidence>
<keyword evidence="4" id="KW-0699">rRNA-binding</keyword>
<evidence type="ECO:0000256" key="10">
    <source>
        <dbReference type="ARBA" id="ARBA00061529"/>
    </source>
</evidence>
<keyword evidence="9" id="KW-0687">Ribonucleoprotein</keyword>
<comment type="caution">
    <text evidence="16">The sequence shown here is derived from an EMBL/GenBank/DDBJ whole genome shotgun (WGS) entry which is preliminary data.</text>
</comment>
<evidence type="ECO:0000256" key="8">
    <source>
        <dbReference type="ARBA" id="ARBA00022980"/>
    </source>
</evidence>
<evidence type="ECO:0000256" key="3">
    <source>
        <dbReference type="ARBA" id="ARBA00022640"/>
    </source>
</evidence>
<dbReference type="GO" id="GO:0003729">
    <property type="term" value="F:mRNA binding"/>
    <property type="evidence" value="ECO:0007669"/>
    <property type="project" value="TreeGrafter"/>
</dbReference>
<evidence type="ECO:0000313" key="17">
    <source>
        <dbReference type="Proteomes" id="UP001188597"/>
    </source>
</evidence>
<dbReference type="GO" id="GO:1901259">
    <property type="term" value="P:chloroplast rRNA processing"/>
    <property type="evidence" value="ECO:0007669"/>
    <property type="project" value="TreeGrafter"/>
</dbReference>
<evidence type="ECO:0000259" key="15">
    <source>
        <dbReference type="PROSITE" id="PS50102"/>
    </source>
</evidence>
<dbReference type="FunFam" id="3.30.70.330:FF:000401">
    <property type="entry name" value="30S ribosomal protein 2, chloroplastic"/>
    <property type="match status" value="1"/>
</dbReference>
<gene>
    <name evidence="16" type="ORF">RJ639_044144</name>
</gene>
<dbReference type="PANTHER" id="PTHR48025:SF4">
    <property type="entry name" value="SMALL RIBOSOMAL SUBUNIT PROTEIN CS22"/>
    <property type="match status" value="1"/>
</dbReference>
<reference evidence="16" key="1">
    <citation type="submission" date="2022-12" db="EMBL/GenBank/DDBJ databases">
        <title>Draft genome assemblies for two species of Escallonia (Escalloniales).</title>
        <authorList>
            <person name="Chanderbali A."/>
            <person name="Dervinis C."/>
            <person name="Anghel I."/>
            <person name="Soltis D."/>
            <person name="Soltis P."/>
            <person name="Zapata F."/>
        </authorList>
    </citation>
    <scope>NUCLEOTIDE SEQUENCE</scope>
    <source>
        <strain evidence="16">UCBG64.0493</strain>
        <tissue evidence="16">Leaf</tissue>
    </source>
</reference>
<proteinExistence type="inferred from homology"/>
<dbReference type="EMBL" id="JAVXUP010000624">
    <property type="protein sequence ID" value="KAK3023987.1"/>
    <property type="molecule type" value="Genomic_DNA"/>
</dbReference>
<comment type="subcellular location">
    <subcellularLocation>
        <location evidence="1">Plastid</location>
        <location evidence="1">Chloroplast</location>
    </subcellularLocation>
</comment>
<feature type="domain" description="RRM" evidence="15">
    <location>
        <begin position="217"/>
        <end position="285"/>
    </location>
</feature>
<name>A0AA89B3X3_9ASTE</name>
<dbReference type="Pfam" id="PF00076">
    <property type="entry name" value="RRM_1"/>
    <property type="match status" value="2"/>
</dbReference>
<dbReference type="Gene3D" id="3.30.70.330">
    <property type="match status" value="2"/>
</dbReference>
<dbReference type="InterPro" id="IPR000504">
    <property type="entry name" value="RRM_dom"/>
</dbReference>
<evidence type="ECO:0000256" key="11">
    <source>
        <dbReference type="ARBA" id="ARBA00063129"/>
    </source>
</evidence>
<dbReference type="GO" id="GO:0005840">
    <property type="term" value="C:ribosome"/>
    <property type="evidence" value="ECO:0007669"/>
    <property type="project" value="UniProtKB-KW"/>
</dbReference>
<keyword evidence="6 14" id="KW-0694">RNA-binding</keyword>
<evidence type="ECO:0000256" key="1">
    <source>
        <dbReference type="ARBA" id="ARBA00004229"/>
    </source>
</evidence>
<evidence type="ECO:0000256" key="5">
    <source>
        <dbReference type="ARBA" id="ARBA00022737"/>
    </source>
</evidence>
<dbReference type="SUPFAM" id="SSF54928">
    <property type="entry name" value="RNA-binding domain, RBD"/>
    <property type="match status" value="2"/>
</dbReference>
<evidence type="ECO:0000256" key="12">
    <source>
        <dbReference type="ARBA" id="ARBA00070346"/>
    </source>
</evidence>
<dbReference type="GO" id="GO:0009535">
    <property type="term" value="C:chloroplast thylakoid membrane"/>
    <property type="evidence" value="ECO:0007669"/>
    <property type="project" value="TreeGrafter"/>
</dbReference>
<dbReference type="InterPro" id="IPR012677">
    <property type="entry name" value="Nucleotide-bd_a/b_plait_sf"/>
</dbReference>
<accession>A0AA89B3X3</accession>
<keyword evidence="3" id="KW-0934">Plastid</keyword>
<feature type="domain" description="RRM" evidence="15">
    <location>
        <begin position="75"/>
        <end position="139"/>
    </location>
</feature>
<dbReference type="Proteomes" id="UP001188597">
    <property type="component" value="Unassembled WGS sequence"/>
</dbReference>